<proteinExistence type="inferred from homology"/>
<dbReference type="Gene3D" id="3.40.50.720">
    <property type="entry name" value="NAD(P)-binding Rossmann-like Domain"/>
    <property type="match status" value="1"/>
</dbReference>
<keyword evidence="2" id="KW-0560">Oxidoreductase</keyword>
<accession>A0A062U3E4</accession>
<comment type="caution">
    <text evidence="3">The sequence shown here is derived from an EMBL/GenBank/DDBJ whole genome shotgun (WGS) entry which is preliminary data.</text>
</comment>
<dbReference type="PANTHER" id="PTHR43008">
    <property type="entry name" value="BENZIL REDUCTASE"/>
    <property type="match status" value="1"/>
</dbReference>
<dbReference type="Pfam" id="PF13561">
    <property type="entry name" value="adh_short_C2"/>
    <property type="match status" value="1"/>
</dbReference>
<evidence type="ECO:0008006" key="5">
    <source>
        <dbReference type="Google" id="ProtNLM"/>
    </source>
</evidence>
<dbReference type="eggNOG" id="COG1028">
    <property type="taxonomic scope" value="Bacteria"/>
</dbReference>
<evidence type="ECO:0000256" key="2">
    <source>
        <dbReference type="ARBA" id="ARBA00023002"/>
    </source>
</evidence>
<dbReference type="Proteomes" id="UP000027037">
    <property type="component" value="Unassembled WGS sequence"/>
</dbReference>
<dbReference type="PROSITE" id="PS00061">
    <property type="entry name" value="ADH_SHORT"/>
    <property type="match status" value="1"/>
</dbReference>
<dbReference type="InterPro" id="IPR020904">
    <property type="entry name" value="Sc_DH/Rdtase_CS"/>
</dbReference>
<organism evidence="3 4">
    <name type="scientific">Hyphomonas beringensis</name>
    <dbReference type="NCBI Taxonomy" id="1280946"/>
    <lineage>
        <taxon>Bacteria</taxon>
        <taxon>Pseudomonadati</taxon>
        <taxon>Pseudomonadota</taxon>
        <taxon>Alphaproteobacteria</taxon>
        <taxon>Hyphomonadales</taxon>
        <taxon>Hyphomonadaceae</taxon>
        <taxon>Hyphomonas</taxon>
    </lineage>
</organism>
<dbReference type="PRINTS" id="PR00081">
    <property type="entry name" value="GDHRDH"/>
</dbReference>
<dbReference type="PATRIC" id="fig|1280946.3.peg.3050"/>
<dbReference type="STRING" id="1280946.HY29_18165"/>
<dbReference type="SUPFAM" id="SSF51735">
    <property type="entry name" value="NAD(P)-binding Rossmann-fold domains"/>
    <property type="match status" value="1"/>
</dbReference>
<comment type="similarity">
    <text evidence="1">Belongs to the short-chain dehydrogenases/reductases (SDR) family.</text>
</comment>
<gene>
    <name evidence="3" type="ORF">HY29_18165</name>
</gene>
<sequence>MNNPLDFSNRTVLVVGGTTGIGNATARTFRDAGAKVWVWGTRPNAADYDKEEDSDLSGMVYQTMDATDYDHVRDYQAEFDSLDVLVLSQGLVLYNRQEYEMDGFRRVVDVNLNSLMACATRFHEHLKKSGGSLIIVSSSAAFHATRGNPAYNASKTGAYGLCRTLAQAWAHQGVRVNGLAPGFIPTRMTAQTTENEKHKDAAMSRIPMGRFGTPDEMASIALFLASPLSSYMTGQMLVADGGLLL</sequence>
<dbReference type="CDD" id="cd05233">
    <property type="entry name" value="SDR_c"/>
    <property type="match status" value="1"/>
</dbReference>
<evidence type="ECO:0000313" key="3">
    <source>
        <dbReference type="EMBL" id="KCZ52258.1"/>
    </source>
</evidence>
<dbReference type="PANTHER" id="PTHR43008:SF4">
    <property type="entry name" value="CHAIN DEHYDROGENASE, PUTATIVE (AFU_ORTHOLOGUE AFUA_4G08710)-RELATED"/>
    <property type="match status" value="1"/>
</dbReference>
<dbReference type="EMBL" id="AWFF01000069">
    <property type="protein sequence ID" value="KCZ52258.1"/>
    <property type="molecule type" value="Genomic_DNA"/>
</dbReference>
<keyword evidence="4" id="KW-1185">Reference proteome</keyword>
<dbReference type="RefSeq" id="WP_034798521.1">
    <property type="nucleotide sequence ID" value="NZ_AWFF01000069.1"/>
</dbReference>
<dbReference type="InterPro" id="IPR036291">
    <property type="entry name" value="NAD(P)-bd_dom_sf"/>
</dbReference>
<dbReference type="OrthoDB" id="9796652at2"/>
<name>A0A062U3E4_9PROT</name>
<evidence type="ECO:0000256" key="1">
    <source>
        <dbReference type="ARBA" id="ARBA00006484"/>
    </source>
</evidence>
<protein>
    <recommendedName>
        <fullName evidence="5">3-oxoacyl-ACP reductase</fullName>
    </recommendedName>
</protein>
<evidence type="ECO:0000313" key="4">
    <source>
        <dbReference type="Proteomes" id="UP000027037"/>
    </source>
</evidence>
<reference evidence="3 4" key="1">
    <citation type="journal article" date="2014" name="Antonie Van Leeuwenhoek">
        <title>Hyphomonas beringensis sp. nov. and Hyphomonas chukchiensis sp. nov., isolated from surface seawater of the Bering Sea and Chukchi Sea.</title>
        <authorList>
            <person name="Li C."/>
            <person name="Lai Q."/>
            <person name="Li G."/>
            <person name="Dong C."/>
            <person name="Wang J."/>
            <person name="Liao Y."/>
            <person name="Shao Z."/>
        </authorList>
    </citation>
    <scope>NUCLEOTIDE SEQUENCE [LARGE SCALE GENOMIC DNA]</scope>
    <source>
        <strain evidence="3 4">25B14_1</strain>
    </source>
</reference>
<dbReference type="FunFam" id="3.40.50.720:FF:000084">
    <property type="entry name" value="Short-chain dehydrogenase reductase"/>
    <property type="match status" value="1"/>
</dbReference>
<dbReference type="InterPro" id="IPR002347">
    <property type="entry name" value="SDR_fam"/>
</dbReference>
<dbReference type="AlphaFoldDB" id="A0A062U3E4"/>
<dbReference type="GO" id="GO:0050664">
    <property type="term" value="F:oxidoreductase activity, acting on NAD(P)H, oxygen as acceptor"/>
    <property type="evidence" value="ECO:0007669"/>
    <property type="project" value="TreeGrafter"/>
</dbReference>